<dbReference type="OrthoDB" id="4991066at2"/>
<organism evidence="3 4">
    <name type="scientific">Leucobacter triazinivorans</name>
    <dbReference type="NCBI Taxonomy" id="1784719"/>
    <lineage>
        <taxon>Bacteria</taxon>
        <taxon>Bacillati</taxon>
        <taxon>Actinomycetota</taxon>
        <taxon>Actinomycetes</taxon>
        <taxon>Micrococcales</taxon>
        <taxon>Microbacteriaceae</taxon>
        <taxon>Leucobacter</taxon>
    </lineage>
</organism>
<feature type="region of interest" description="Disordered" evidence="1">
    <location>
        <begin position="147"/>
        <end position="170"/>
    </location>
</feature>
<reference evidence="3 4" key="1">
    <citation type="submission" date="2019-02" db="EMBL/GenBank/DDBJ databases">
        <authorList>
            <person name="Sun L."/>
            <person name="Pan D."/>
            <person name="Wu X."/>
        </authorList>
    </citation>
    <scope>NUCLEOTIDE SEQUENCE [LARGE SCALE GENOMIC DNA]</scope>
    <source>
        <strain evidence="3 4">JW-1</strain>
    </source>
</reference>
<dbReference type="EMBL" id="CP035806">
    <property type="protein sequence ID" value="QBE48380.1"/>
    <property type="molecule type" value="Genomic_DNA"/>
</dbReference>
<name>A0A4P6KE49_9MICO</name>
<keyword evidence="2" id="KW-0472">Membrane</keyword>
<evidence type="ECO:0000256" key="2">
    <source>
        <dbReference type="SAM" id="Phobius"/>
    </source>
</evidence>
<evidence type="ECO:0000256" key="1">
    <source>
        <dbReference type="SAM" id="MobiDB-lite"/>
    </source>
</evidence>
<feature type="transmembrane region" description="Helical" evidence="2">
    <location>
        <begin position="83"/>
        <end position="106"/>
    </location>
</feature>
<dbReference type="RefSeq" id="WP_130109518.1">
    <property type="nucleotide sequence ID" value="NZ_CP035806.1"/>
</dbReference>
<keyword evidence="2" id="KW-1133">Transmembrane helix</keyword>
<protein>
    <submittedName>
        <fullName evidence="3">DUF3180 family protein</fullName>
    </submittedName>
</protein>
<dbReference type="Pfam" id="PF11377">
    <property type="entry name" value="DUF3180"/>
    <property type="match status" value="1"/>
</dbReference>
<feature type="transmembrane region" description="Helical" evidence="2">
    <location>
        <begin position="12"/>
        <end position="30"/>
    </location>
</feature>
<dbReference type="Proteomes" id="UP000289260">
    <property type="component" value="Chromosome"/>
</dbReference>
<feature type="transmembrane region" description="Helical" evidence="2">
    <location>
        <begin position="42"/>
        <end position="62"/>
    </location>
</feature>
<evidence type="ECO:0000313" key="3">
    <source>
        <dbReference type="EMBL" id="QBE48380.1"/>
    </source>
</evidence>
<evidence type="ECO:0000313" key="4">
    <source>
        <dbReference type="Proteomes" id="UP000289260"/>
    </source>
</evidence>
<keyword evidence="2" id="KW-0812">Transmembrane</keyword>
<accession>A0A4P6KE49</accession>
<sequence length="170" mass="17391">MRRIERSSPLLTLVVGIGGAVLGVLVQIALSNRGSPPLVPPFSLPASLALIAVVLLVFGIRLRRALRRGPGAVNPFQAVRLLAAARAGQLVGAALGGFGGGLAIAVLGRSVPAPPQTWLPMLLVLLAGAVLIGCAVYAERCCRVPPGDDAEDTGTDPEPGPADQAAFRRP</sequence>
<dbReference type="KEGG" id="ltr:EVS81_05615"/>
<gene>
    <name evidence="3" type="ORF">EVS81_05615</name>
</gene>
<keyword evidence="4" id="KW-1185">Reference proteome</keyword>
<dbReference type="InterPro" id="IPR021517">
    <property type="entry name" value="DUF3180"/>
</dbReference>
<proteinExistence type="predicted"/>
<dbReference type="AlphaFoldDB" id="A0A4P6KE49"/>
<feature type="transmembrane region" description="Helical" evidence="2">
    <location>
        <begin position="118"/>
        <end position="138"/>
    </location>
</feature>